<reference evidence="1 2" key="1">
    <citation type="journal article" date="2018" name="Front. Plant Sci.">
        <title>Red Clover (Trifolium pratense) and Zigzag Clover (T. medium) - A Picture of Genomic Similarities and Differences.</title>
        <authorList>
            <person name="Dluhosova J."/>
            <person name="Istvanek J."/>
            <person name="Nedelnik J."/>
            <person name="Repkova J."/>
        </authorList>
    </citation>
    <scope>NUCLEOTIDE SEQUENCE [LARGE SCALE GENOMIC DNA]</scope>
    <source>
        <strain evidence="2">cv. 10/8</strain>
        <tissue evidence="1">Leaf</tissue>
    </source>
</reference>
<organism evidence="1 2">
    <name type="scientific">Trifolium medium</name>
    <dbReference type="NCBI Taxonomy" id="97028"/>
    <lineage>
        <taxon>Eukaryota</taxon>
        <taxon>Viridiplantae</taxon>
        <taxon>Streptophyta</taxon>
        <taxon>Embryophyta</taxon>
        <taxon>Tracheophyta</taxon>
        <taxon>Spermatophyta</taxon>
        <taxon>Magnoliopsida</taxon>
        <taxon>eudicotyledons</taxon>
        <taxon>Gunneridae</taxon>
        <taxon>Pentapetalae</taxon>
        <taxon>rosids</taxon>
        <taxon>fabids</taxon>
        <taxon>Fabales</taxon>
        <taxon>Fabaceae</taxon>
        <taxon>Papilionoideae</taxon>
        <taxon>50 kb inversion clade</taxon>
        <taxon>NPAAA clade</taxon>
        <taxon>Hologalegina</taxon>
        <taxon>IRL clade</taxon>
        <taxon>Trifolieae</taxon>
        <taxon>Trifolium</taxon>
    </lineage>
</organism>
<dbReference type="AlphaFoldDB" id="A0A392SAC9"/>
<dbReference type="Proteomes" id="UP000265520">
    <property type="component" value="Unassembled WGS sequence"/>
</dbReference>
<comment type="caution">
    <text evidence="1">The sequence shown here is derived from an EMBL/GenBank/DDBJ whole genome shotgun (WGS) entry which is preliminary data.</text>
</comment>
<dbReference type="EMBL" id="LXQA010346539">
    <property type="protein sequence ID" value="MCI45629.1"/>
    <property type="molecule type" value="Genomic_DNA"/>
</dbReference>
<keyword evidence="2" id="KW-1185">Reference proteome</keyword>
<proteinExistence type="predicted"/>
<evidence type="ECO:0000313" key="1">
    <source>
        <dbReference type="EMBL" id="MCI45629.1"/>
    </source>
</evidence>
<name>A0A392SAC9_9FABA</name>
<accession>A0A392SAC9</accession>
<protein>
    <submittedName>
        <fullName evidence="1">Uncharacterized protein</fullName>
    </submittedName>
</protein>
<evidence type="ECO:0000313" key="2">
    <source>
        <dbReference type="Proteomes" id="UP000265520"/>
    </source>
</evidence>
<sequence>VELVMGLSWAGAHDEVELGLLKWSS</sequence>
<feature type="non-terminal residue" evidence="1">
    <location>
        <position position="1"/>
    </location>
</feature>